<reference evidence="1 2" key="1">
    <citation type="submission" date="2016-05" db="EMBL/GenBank/DDBJ databases">
        <title>Complete genome sequence of a phthalic acid esters degrading Mycobacterium sp. YC-RL4.</title>
        <authorList>
            <person name="Ren L."/>
            <person name="Fan S."/>
            <person name="Ruth N."/>
            <person name="Jia Y."/>
            <person name="Wang J."/>
            <person name="Qiao C."/>
        </authorList>
    </citation>
    <scope>NUCLEOTIDE SEQUENCE [LARGE SCALE GENOMIC DNA]</scope>
    <source>
        <strain evidence="1 2">YC-RL4</strain>
    </source>
</reference>
<dbReference type="AlphaFoldDB" id="A0A172UN82"/>
<dbReference type="KEGG" id="madi:A7U43_14345"/>
<dbReference type="STRING" id="1682113.A7U43_14345"/>
<dbReference type="RefSeq" id="WP_067996335.1">
    <property type="nucleotide sequence ID" value="NZ_CP015596.1"/>
</dbReference>
<organism evidence="1 2">
    <name type="scientific">Mycobacterium adipatum</name>
    <dbReference type="NCBI Taxonomy" id="1682113"/>
    <lineage>
        <taxon>Bacteria</taxon>
        <taxon>Bacillati</taxon>
        <taxon>Actinomycetota</taxon>
        <taxon>Actinomycetes</taxon>
        <taxon>Mycobacteriales</taxon>
        <taxon>Mycobacteriaceae</taxon>
        <taxon>Mycobacterium</taxon>
    </lineage>
</organism>
<gene>
    <name evidence="1" type="ORF">A7U43_14345</name>
</gene>
<evidence type="ECO:0000313" key="1">
    <source>
        <dbReference type="EMBL" id="ANE80330.1"/>
    </source>
</evidence>
<dbReference type="EMBL" id="CP015596">
    <property type="protein sequence ID" value="ANE80330.1"/>
    <property type="molecule type" value="Genomic_DNA"/>
</dbReference>
<name>A0A172UN82_9MYCO</name>
<proteinExistence type="predicted"/>
<protein>
    <submittedName>
        <fullName evidence="1">Uncharacterized protein</fullName>
    </submittedName>
</protein>
<evidence type="ECO:0000313" key="2">
    <source>
        <dbReference type="Proteomes" id="UP000077143"/>
    </source>
</evidence>
<dbReference type="OrthoDB" id="5124265at2"/>
<accession>A0A172UN82</accession>
<sequence>MNLVSQQGLWTTGGPVAAPPAVAVLEVAGAVLAWTVDDPARPAQLTFTDVSAADWLWRVVGEQGHVAVIDALAGPIAGPHSGIDIADVELSAQALAPLRRLALGHWLRRWWPASVRDGIVDLDIAVLDAELAVLTSAAHDFFAEDTLDSDVEALLRPHREALLRQLHHGAPRVTALVESCQELMDWTESPEPVAASEDRRRDDYALAAGGAPSQPDAIGAGVASISWSAVPAGVFDAAEDTVEWSVRGDGAGAVVATVRAVTSASAAGVPVRLRSADVVGAGELDERGAATLSLPVSESAAWNRDWAETVVTIGQGGTAGDDRETRDRLRAFVRSRLAVPAADAYLAEILAAESDY</sequence>
<keyword evidence="2" id="KW-1185">Reference proteome</keyword>
<dbReference type="Proteomes" id="UP000077143">
    <property type="component" value="Chromosome"/>
</dbReference>